<keyword evidence="5" id="KW-1185">Reference proteome</keyword>
<keyword evidence="2" id="KW-0732">Signal</keyword>
<sequence length="744" mass="74691">MSNVLSKLSGWVGALACASLLAACGGGGGSPGSTPGNPDPTAPTAASIVVTASADTIASSGQAGTEVTLTAIVKDGNSRAVPNAKVVFKASSGSISTSTAVTDANGVVTEKLSTQGDPSLRDIKISASVNGVTSNEIVVKVVAATQTLTLTANSGTLNSAGAEGAEVELTALVKDSKSMVMQGVRVDLSADSGSLSISNPVTNEKGIVSAKLNTGGDATSRTIRVTASLPGVTPVVATVVVAGTKLTVNANSTVSLKSTSDVTVNLVDSAGVALRGKPVTFSSSGNSLTVKGGGPAVTNSAGQLILSFLANAGTSDTITVSAQGETSTAIIAISATNFTVRGAAGDVADINTCVPVAVRTDNINDRFGVVVVGSSRGSVFTNAQCTIPMTNGVSLNNGDAVVYVQSSSPGVATLTANIVNSTTTQGSLEFVAPLLASSNIIVQADPAVVAANNANSSIQQATIRAVVRDGTPANNLVKNARVSFSIVSDASGGYLTQPSLVTTGADGSATVSYVAGTSATPLNGVVIRAQLQGASTASSTANLTVSRKSLSITAGTGNVIGVDGPTRYRKDYTVIVSDASGNAVPGVTVTASVVPRYYYKGTLEYLGSDGPWQLPNGTGLKPTPWGCPNEDLNRDGFINPGEDVNRNGTLEPGIPVTVTTGGTTDANGTAIVTLTYPRDRANWLAVDLTIRGAVQGSEAVYQAYIPRLIGLVSDYSDRKVIPPGYTSPYGTNNSGAYADCLDPN</sequence>
<dbReference type="SUPFAM" id="SSF49373">
    <property type="entry name" value="Invasin/intimin cell-adhesion fragments"/>
    <property type="match status" value="3"/>
</dbReference>
<dbReference type="InterPro" id="IPR013783">
    <property type="entry name" value="Ig-like_fold"/>
</dbReference>
<comment type="similarity">
    <text evidence="1">Belongs to the intimin/invasin family.</text>
</comment>
<dbReference type="EMBL" id="WWCJ01000007">
    <property type="protein sequence ID" value="MYN02813.1"/>
    <property type="molecule type" value="Genomic_DNA"/>
</dbReference>
<proteinExistence type="inferred from homology"/>
<gene>
    <name evidence="4" type="ORF">GTP41_11960</name>
</gene>
<dbReference type="AlphaFoldDB" id="A0A6N9HI92"/>
<dbReference type="PROSITE" id="PS51127">
    <property type="entry name" value="BIG1"/>
    <property type="match status" value="1"/>
</dbReference>
<evidence type="ECO:0000259" key="3">
    <source>
        <dbReference type="PROSITE" id="PS51127"/>
    </source>
</evidence>
<dbReference type="Gene3D" id="2.60.40.10">
    <property type="entry name" value="Immunoglobulins"/>
    <property type="match status" value="5"/>
</dbReference>
<comment type="caution">
    <text evidence="4">The sequence shown here is derived from an EMBL/GenBank/DDBJ whole genome shotgun (WGS) entry which is preliminary data.</text>
</comment>
<dbReference type="RefSeq" id="WP_161025802.1">
    <property type="nucleotide sequence ID" value="NZ_WWCJ01000007.1"/>
</dbReference>
<feature type="domain" description="Big-1" evidence="3">
    <location>
        <begin position="47"/>
        <end position="151"/>
    </location>
</feature>
<feature type="signal peptide" evidence="2">
    <location>
        <begin position="1"/>
        <end position="22"/>
    </location>
</feature>
<organism evidence="4 5">
    <name type="scientific">Pseudoduganella guangdongensis</name>
    <dbReference type="NCBI Taxonomy" id="2692179"/>
    <lineage>
        <taxon>Bacteria</taxon>
        <taxon>Pseudomonadati</taxon>
        <taxon>Pseudomonadota</taxon>
        <taxon>Betaproteobacteria</taxon>
        <taxon>Burkholderiales</taxon>
        <taxon>Oxalobacteraceae</taxon>
        <taxon>Telluria group</taxon>
        <taxon>Pseudoduganella</taxon>
    </lineage>
</organism>
<evidence type="ECO:0000313" key="5">
    <source>
        <dbReference type="Proteomes" id="UP000448575"/>
    </source>
</evidence>
<dbReference type="Proteomes" id="UP000448575">
    <property type="component" value="Unassembled WGS sequence"/>
</dbReference>
<dbReference type="InterPro" id="IPR003344">
    <property type="entry name" value="Big_1_dom"/>
</dbReference>
<reference evidence="4 5" key="1">
    <citation type="submission" date="2019-12" db="EMBL/GenBank/DDBJ databases">
        <title>Novel species isolated from a subtropical stream in China.</title>
        <authorList>
            <person name="Lu H."/>
        </authorList>
    </citation>
    <scope>NUCLEOTIDE SEQUENCE [LARGE SCALE GENOMIC DNA]</scope>
    <source>
        <strain evidence="4 5">DS3</strain>
    </source>
</reference>
<evidence type="ECO:0000256" key="1">
    <source>
        <dbReference type="ARBA" id="ARBA00010116"/>
    </source>
</evidence>
<dbReference type="SMART" id="SM00634">
    <property type="entry name" value="BID_1"/>
    <property type="match status" value="4"/>
</dbReference>
<dbReference type="PROSITE" id="PS51257">
    <property type="entry name" value="PROKAR_LIPOPROTEIN"/>
    <property type="match status" value="1"/>
</dbReference>
<dbReference type="InterPro" id="IPR008964">
    <property type="entry name" value="Invasin/intimin_cell_adhesion"/>
</dbReference>
<protein>
    <submittedName>
        <fullName evidence="4">Ig-like group 1 domain-containing protein</fullName>
    </submittedName>
</protein>
<evidence type="ECO:0000256" key="2">
    <source>
        <dbReference type="SAM" id="SignalP"/>
    </source>
</evidence>
<accession>A0A6N9HI92</accession>
<name>A0A6N9HI92_9BURK</name>
<evidence type="ECO:0000313" key="4">
    <source>
        <dbReference type="EMBL" id="MYN02813.1"/>
    </source>
</evidence>
<feature type="chain" id="PRO_5027081781" evidence="2">
    <location>
        <begin position="23"/>
        <end position="744"/>
    </location>
</feature>